<dbReference type="PANTHER" id="PTHR35526">
    <property type="entry name" value="ANTI-SIGMA-F FACTOR RSBW-RELATED"/>
    <property type="match status" value="1"/>
</dbReference>
<dbReference type="GO" id="GO:0004674">
    <property type="term" value="F:protein serine/threonine kinase activity"/>
    <property type="evidence" value="ECO:0007669"/>
    <property type="project" value="UniProtKB-KW"/>
</dbReference>
<sequence length="141" mass="14966">MAAEPETMPQREDVHVCALSHIPGALSVVRRRVRGVLAEWELCPEVAEDALLVISELTTNAIVHADGPASLRICWTEVDGHSALHIEVTDSGPSARPCMPGGSTDPDEHGRGLGIVGALSTRHGIRADCAGFTRWADLVTA</sequence>
<accession>A0A238ZM00</accession>
<feature type="domain" description="Histidine kinase/HSP90-like ATPase" evidence="2">
    <location>
        <begin position="23"/>
        <end position="125"/>
    </location>
</feature>
<reference evidence="3 4" key="1">
    <citation type="submission" date="2017-06" db="EMBL/GenBank/DDBJ databases">
        <authorList>
            <person name="Kim H.J."/>
            <person name="Triplett B.A."/>
        </authorList>
    </citation>
    <scope>NUCLEOTIDE SEQUENCE [LARGE SCALE GENOMIC DNA]</scope>
    <source>
        <strain evidence="3 4">CGMCC 4.1858</strain>
    </source>
</reference>
<dbReference type="CDD" id="cd16936">
    <property type="entry name" value="HATPase_RsbW-like"/>
    <property type="match status" value="1"/>
</dbReference>
<dbReference type="Gene3D" id="3.30.565.10">
    <property type="entry name" value="Histidine kinase-like ATPase, C-terminal domain"/>
    <property type="match status" value="1"/>
</dbReference>
<protein>
    <submittedName>
        <fullName evidence="3">Anti-sigma regulatory factor (Ser/Thr protein kinase)</fullName>
    </submittedName>
</protein>
<dbReference type="AlphaFoldDB" id="A0A238ZM00"/>
<dbReference type="InterPro" id="IPR036890">
    <property type="entry name" value="HATPase_C_sf"/>
</dbReference>
<dbReference type="RefSeq" id="WP_089221777.1">
    <property type="nucleotide sequence ID" value="NZ_CP108152.1"/>
</dbReference>
<keyword evidence="3" id="KW-0418">Kinase</keyword>
<organism evidence="3 4">
    <name type="scientific">Actinacidiphila glaucinigra</name>
    <dbReference type="NCBI Taxonomy" id="235986"/>
    <lineage>
        <taxon>Bacteria</taxon>
        <taxon>Bacillati</taxon>
        <taxon>Actinomycetota</taxon>
        <taxon>Actinomycetes</taxon>
        <taxon>Kitasatosporales</taxon>
        <taxon>Streptomycetaceae</taxon>
        <taxon>Actinacidiphila</taxon>
    </lineage>
</organism>
<dbReference type="PANTHER" id="PTHR35526:SF3">
    <property type="entry name" value="ANTI-SIGMA-F FACTOR RSBW"/>
    <property type="match status" value="1"/>
</dbReference>
<dbReference type="SUPFAM" id="SSF55874">
    <property type="entry name" value="ATPase domain of HSP90 chaperone/DNA topoisomerase II/histidine kinase"/>
    <property type="match status" value="1"/>
</dbReference>
<keyword evidence="4" id="KW-1185">Reference proteome</keyword>
<dbReference type="GeneID" id="95788796"/>
<name>A0A238ZM00_9ACTN</name>
<evidence type="ECO:0000313" key="3">
    <source>
        <dbReference type="EMBL" id="SNR83734.1"/>
    </source>
</evidence>
<dbReference type="OrthoDB" id="3872918at2"/>
<dbReference type="EMBL" id="FZOF01000001">
    <property type="protein sequence ID" value="SNR83734.1"/>
    <property type="molecule type" value="Genomic_DNA"/>
</dbReference>
<evidence type="ECO:0000259" key="2">
    <source>
        <dbReference type="Pfam" id="PF13581"/>
    </source>
</evidence>
<dbReference type="Pfam" id="PF13581">
    <property type="entry name" value="HATPase_c_2"/>
    <property type="match status" value="1"/>
</dbReference>
<dbReference type="InterPro" id="IPR050267">
    <property type="entry name" value="Anti-sigma-factor_SerPK"/>
</dbReference>
<dbReference type="Proteomes" id="UP000198280">
    <property type="component" value="Unassembled WGS sequence"/>
</dbReference>
<dbReference type="InterPro" id="IPR003594">
    <property type="entry name" value="HATPase_dom"/>
</dbReference>
<keyword evidence="1" id="KW-0723">Serine/threonine-protein kinase</keyword>
<evidence type="ECO:0000313" key="4">
    <source>
        <dbReference type="Proteomes" id="UP000198280"/>
    </source>
</evidence>
<keyword evidence="3" id="KW-0808">Transferase</keyword>
<evidence type="ECO:0000256" key="1">
    <source>
        <dbReference type="ARBA" id="ARBA00022527"/>
    </source>
</evidence>
<proteinExistence type="predicted"/>
<gene>
    <name evidence="3" type="ORF">SAMN05216252_101347</name>
</gene>